<evidence type="ECO:0000313" key="2">
    <source>
        <dbReference type="Proteomes" id="UP000321746"/>
    </source>
</evidence>
<gene>
    <name evidence="1" type="ORF">AOE01nite_34490</name>
</gene>
<reference evidence="1 2" key="1">
    <citation type="submission" date="2019-07" db="EMBL/GenBank/DDBJ databases">
        <title>Whole genome shotgun sequence of Acetobacter oeni NBRC 105207.</title>
        <authorList>
            <person name="Hosoyama A."/>
            <person name="Uohara A."/>
            <person name="Ohji S."/>
            <person name="Ichikawa N."/>
        </authorList>
    </citation>
    <scope>NUCLEOTIDE SEQUENCE [LARGE SCALE GENOMIC DNA]</scope>
    <source>
        <strain evidence="1 2">NBRC 105207</strain>
    </source>
</reference>
<dbReference type="EMBL" id="BJYG01000081">
    <property type="protein sequence ID" value="GEN65225.1"/>
    <property type="molecule type" value="Genomic_DNA"/>
</dbReference>
<accession>A0A511XQK6</accession>
<comment type="caution">
    <text evidence="1">The sequence shown here is derived from an EMBL/GenBank/DDBJ whole genome shotgun (WGS) entry which is preliminary data.</text>
</comment>
<keyword evidence="2" id="KW-1185">Reference proteome</keyword>
<protein>
    <submittedName>
        <fullName evidence="1">Uncharacterized protein</fullName>
    </submittedName>
</protein>
<sequence>MTDYLEYTGNPYFLPENREGDARTGEQEIASLPIPDKARSASWEAVQSAIRVASTKTHGNVCTAILWRLADILQHVSR</sequence>
<name>A0A511XQK6_9PROT</name>
<evidence type="ECO:0000313" key="1">
    <source>
        <dbReference type="EMBL" id="GEN65225.1"/>
    </source>
</evidence>
<proteinExistence type="predicted"/>
<dbReference type="Proteomes" id="UP000321746">
    <property type="component" value="Unassembled WGS sequence"/>
</dbReference>
<dbReference type="AlphaFoldDB" id="A0A511XQK6"/>
<organism evidence="1 2">
    <name type="scientific">Acetobacter oeni</name>
    <dbReference type="NCBI Taxonomy" id="304077"/>
    <lineage>
        <taxon>Bacteria</taxon>
        <taxon>Pseudomonadati</taxon>
        <taxon>Pseudomonadota</taxon>
        <taxon>Alphaproteobacteria</taxon>
        <taxon>Acetobacterales</taxon>
        <taxon>Acetobacteraceae</taxon>
        <taxon>Acetobacter</taxon>
    </lineage>
</organism>